<protein>
    <submittedName>
        <fullName evidence="1">Uncharacterized protein</fullName>
    </submittedName>
</protein>
<organism evidence="1 2">
    <name type="scientific">Brucella pseudogrignonensis</name>
    <dbReference type="NCBI Taxonomy" id="419475"/>
    <lineage>
        <taxon>Bacteria</taxon>
        <taxon>Pseudomonadati</taxon>
        <taxon>Pseudomonadota</taxon>
        <taxon>Alphaproteobacteria</taxon>
        <taxon>Hyphomicrobiales</taxon>
        <taxon>Brucellaceae</taxon>
        <taxon>Brucella/Ochrobactrum group</taxon>
        <taxon>Brucella</taxon>
    </lineage>
</organism>
<keyword evidence="2" id="KW-1185">Reference proteome</keyword>
<dbReference type="Proteomes" id="UP000216188">
    <property type="component" value="Unassembled WGS sequence"/>
</dbReference>
<evidence type="ECO:0000313" key="2">
    <source>
        <dbReference type="Proteomes" id="UP000216188"/>
    </source>
</evidence>
<name>A0A256GF56_9HYPH</name>
<dbReference type="EMBL" id="NNRM01000022">
    <property type="protein sequence ID" value="OYR25251.1"/>
    <property type="molecule type" value="Genomic_DNA"/>
</dbReference>
<evidence type="ECO:0000313" key="1">
    <source>
        <dbReference type="EMBL" id="OYR25251.1"/>
    </source>
</evidence>
<reference evidence="1 2" key="1">
    <citation type="submission" date="2017-07" db="EMBL/GenBank/DDBJ databases">
        <title>Phylogenetic study on the rhizospheric bacterium Ochrobactrum sp. A44.</title>
        <authorList>
            <person name="Krzyzanowska D.M."/>
            <person name="Ossowicki A."/>
            <person name="Rajewska M."/>
            <person name="Maciag T."/>
            <person name="Kaczynski Z."/>
            <person name="Czerwicka M."/>
            <person name="Jafra S."/>
        </authorList>
    </citation>
    <scope>NUCLEOTIDE SEQUENCE [LARGE SCALE GENOMIC DNA]</scope>
    <source>
        <strain evidence="1 2">CCUG 30717</strain>
    </source>
</reference>
<proteinExistence type="predicted"/>
<accession>A0A256GF56</accession>
<dbReference type="AlphaFoldDB" id="A0A256GF56"/>
<sequence>MTLDRHVRALQGVLVRGVVQRFLPVVLVFYREVEPFQ</sequence>
<gene>
    <name evidence="1" type="ORF">CEV34_2813</name>
</gene>
<comment type="caution">
    <text evidence="1">The sequence shown here is derived from an EMBL/GenBank/DDBJ whole genome shotgun (WGS) entry which is preliminary data.</text>
</comment>